<dbReference type="GO" id="GO:0016020">
    <property type="term" value="C:membrane"/>
    <property type="evidence" value="ECO:0007669"/>
    <property type="project" value="UniProtKB-SubCell"/>
</dbReference>
<dbReference type="CDD" id="cd13965">
    <property type="entry name" value="PT_UbiA_3"/>
    <property type="match status" value="1"/>
</dbReference>
<keyword evidence="3 6" id="KW-1133">Transmembrane helix</keyword>
<evidence type="ECO:0000256" key="5">
    <source>
        <dbReference type="SAM" id="MobiDB-lite"/>
    </source>
</evidence>
<comment type="caution">
    <text evidence="7">The sequence shown here is derived from an EMBL/GenBank/DDBJ whole genome shotgun (WGS) entry which is preliminary data.</text>
</comment>
<protein>
    <recommendedName>
        <fullName evidence="9">UbiA prenyltransferase family-domain-containing protein</fullName>
    </recommendedName>
</protein>
<sequence length="334" mass="37620">MAKQIDRCYPSHGSSKGTVEKTPYSPSLRPLDNNILSKTSHILRVLWLFTCDDVFTFICPTVLFGLCDALTNTLHQGQHNWDKPLELVLRLPGVVFFVWSNCLVFELANQRLPESIIEDMINKPWRPAASGLVTPLQIRRAMLVIVPIVRVSNYFLNVAAETSVLMVLDWLYNDLMGSDESWVVRNALIALAFGAWNHGSLRLASGRSSDGLTPAEIVWTLTVSGVVLTTMHVQDLRDQEGDRRRGRKSGPIALGDRLSRWTIAVGVIFWSLFCICFWGVKIWELAGFVFLILGAVVAFYCLALGSSSDWVTYQLWAAWLTAIYVLPCIHYRDK</sequence>
<comment type="subcellular location">
    <subcellularLocation>
        <location evidence="1">Membrane</location>
        <topology evidence="1">Multi-pass membrane protein</topology>
    </subcellularLocation>
</comment>
<dbReference type="EMBL" id="JANPWZ010002178">
    <property type="protein sequence ID" value="KAJ3560842.1"/>
    <property type="molecule type" value="Genomic_DNA"/>
</dbReference>
<dbReference type="AlphaFoldDB" id="A0A9W8TJF4"/>
<keyword evidence="4 6" id="KW-0472">Membrane</keyword>
<organism evidence="7 8">
    <name type="scientific">Xylaria arbuscula</name>
    <dbReference type="NCBI Taxonomy" id="114810"/>
    <lineage>
        <taxon>Eukaryota</taxon>
        <taxon>Fungi</taxon>
        <taxon>Dikarya</taxon>
        <taxon>Ascomycota</taxon>
        <taxon>Pezizomycotina</taxon>
        <taxon>Sordariomycetes</taxon>
        <taxon>Xylariomycetidae</taxon>
        <taxon>Xylariales</taxon>
        <taxon>Xylariaceae</taxon>
        <taxon>Xylaria</taxon>
    </lineage>
</organism>
<gene>
    <name evidence="7" type="ORF">NPX13_g9167</name>
</gene>
<reference evidence="7" key="1">
    <citation type="submission" date="2022-07" db="EMBL/GenBank/DDBJ databases">
        <title>Genome Sequence of Xylaria arbuscula.</title>
        <authorList>
            <person name="Buettner E."/>
        </authorList>
    </citation>
    <scope>NUCLEOTIDE SEQUENCE</scope>
    <source>
        <strain evidence="7">VT107</strain>
    </source>
</reference>
<accession>A0A9W8TJF4</accession>
<keyword evidence="2 6" id="KW-0812">Transmembrane</keyword>
<dbReference type="InterPro" id="IPR000537">
    <property type="entry name" value="UbiA_prenyltransferase"/>
</dbReference>
<evidence type="ECO:0000256" key="6">
    <source>
        <dbReference type="SAM" id="Phobius"/>
    </source>
</evidence>
<feature type="transmembrane region" description="Helical" evidence="6">
    <location>
        <begin position="258"/>
        <end position="280"/>
    </location>
</feature>
<feature type="transmembrane region" description="Helical" evidence="6">
    <location>
        <begin position="286"/>
        <end position="303"/>
    </location>
</feature>
<keyword evidence="8" id="KW-1185">Reference proteome</keyword>
<proteinExistence type="predicted"/>
<dbReference type="VEuPathDB" id="FungiDB:F4678DRAFT_440430"/>
<dbReference type="PANTHER" id="PTHR42723">
    <property type="entry name" value="CHLOROPHYLL SYNTHASE"/>
    <property type="match status" value="1"/>
</dbReference>
<evidence type="ECO:0000256" key="2">
    <source>
        <dbReference type="ARBA" id="ARBA00022692"/>
    </source>
</evidence>
<evidence type="ECO:0000313" key="8">
    <source>
        <dbReference type="Proteomes" id="UP001148614"/>
    </source>
</evidence>
<feature type="region of interest" description="Disordered" evidence="5">
    <location>
        <begin position="1"/>
        <end position="25"/>
    </location>
</feature>
<dbReference type="Proteomes" id="UP001148614">
    <property type="component" value="Unassembled WGS sequence"/>
</dbReference>
<dbReference type="PANTHER" id="PTHR42723:SF1">
    <property type="entry name" value="CHLOROPHYLL SYNTHASE, CHLOROPLASTIC"/>
    <property type="match status" value="1"/>
</dbReference>
<dbReference type="InterPro" id="IPR050475">
    <property type="entry name" value="Prenyltransferase_related"/>
</dbReference>
<dbReference type="GO" id="GO:0016765">
    <property type="term" value="F:transferase activity, transferring alkyl or aryl (other than methyl) groups"/>
    <property type="evidence" value="ECO:0007669"/>
    <property type="project" value="InterPro"/>
</dbReference>
<name>A0A9W8TJF4_9PEZI</name>
<evidence type="ECO:0000256" key="3">
    <source>
        <dbReference type="ARBA" id="ARBA00022989"/>
    </source>
</evidence>
<evidence type="ECO:0000313" key="7">
    <source>
        <dbReference type="EMBL" id="KAJ3560842.1"/>
    </source>
</evidence>
<evidence type="ECO:0000256" key="1">
    <source>
        <dbReference type="ARBA" id="ARBA00004141"/>
    </source>
</evidence>
<feature type="transmembrane region" description="Helical" evidence="6">
    <location>
        <begin position="315"/>
        <end position="332"/>
    </location>
</feature>
<evidence type="ECO:0000256" key="4">
    <source>
        <dbReference type="ARBA" id="ARBA00023136"/>
    </source>
</evidence>
<dbReference type="Pfam" id="PF01040">
    <property type="entry name" value="UbiA"/>
    <property type="match status" value="1"/>
</dbReference>
<evidence type="ECO:0008006" key="9">
    <source>
        <dbReference type="Google" id="ProtNLM"/>
    </source>
</evidence>